<feature type="domain" description="SYO1-like TPR repeats" evidence="3">
    <location>
        <begin position="405"/>
        <end position="578"/>
    </location>
</feature>
<dbReference type="InterPro" id="IPR016024">
    <property type="entry name" value="ARM-type_fold"/>
</dbReference>
<reference evidence="4 5" key="1">
    <citation type="journal article" date="2015" name="BMC Genomics">
        <title>Insights from the genome of Ophiocordyceps polyrhachis-furcata to pathogenicity and host specificity in insect fungi.</title>
        <authorList>
            <person name="Wichadakul D."/>
            <person name="Kobmoo N."/>
            <person name="Ingsriswang S."/>
            <person name="Tangphatsornruang S."/>
            <person name="Chantasingh D."/>
            <person name="Luangsa-ard J.J."/>
            <person name="Eurwilaichitr L."/>
        </authorList>
    </citation>
    <scope>NUCLEOTIDE SEQUENCE [LARGE SCALE GENOMIC DNA]</scope>
    <source>
        <strain evidence="4 5">BCC 54312</strain>
    </source>
</reference>
<dbReference type="GO" id="GO:0006606">
    <property type="term" value="P:protein import into nucleus"/>
    <property type="evidence" value="ECO:0007669"/>
    <property type="project" value="TreeGrafter"/>
</dbReference>
<dbReference type="OrthoDB" id="288703at2759"/>
<keyword evidence="5" id="KW-1185">Reference proteome</keyword>
<proteinExistence type="inferred from homology"/>
<dbReference type="Gene3D" id="1.25.10.10">
    <property type="entry name" value="Leucine-rich Repeat Variant"/>
    <property type="match status" value="1"/>
</dbReference>
<dbReference type="AlphaFoldDB" id="A0A367L5G2"/>
<feature type="region of interest" description="Disordered" evidence="2">
    <location>
        <begin position="630"/>
        <end position="652"/>
    </location>
</feature>
<evidence type="ECO:0000256" key="1">
    <source>
        <dbReference type="ARBA" id="ARBA00049983"/>
    </source>
</evidence>
<name>A0A367L5G2_9HYPO</name>
<evidence type="ECO:0000256" key="2">
    <source>
        <dbReference type="SAM" id="MobiDB-lite"/>
    </source>
</evidence>
<comment type="caution">
    <text evidence="4">The sequence shown here is derived from an EMBL/GenBank/DDBJ whole genome shotgun (WGS) entry which is preliminary data.</text>
</comment>
<protein>
    <recommendedName>
        <fullName evidence="3">SYO1-like TPR repeats domain-containing protein</fullName>
    </recommendedName>
</protein>
<dbReference type="PANTHER" id="PTHR13347">
    <property type="entry name" value="HEAT REPEAT-CONTAINING PROTEIN 3"/>
    <property type="match status" value="1"/>
</dbReference>
<dbReference type="EMBL" id="LKCN02000015">
    <property type="protein sequence ID" value="RCI09462.1"/>
    <property type="molecule type" value="Genomic_DNA"/>
</dbReference>
<dbReference type="GO" id="GO:0042273">
    <property type="term" value="P:ribosomal large subunit biogenesis"/>
    <property type="evidence" value="ECO:0007669"/>
    <property type="project" value="TreeGrafter"/>
</dbReference>
<gene>
    <name evidence="4" type="ORF">L249_3678</name>
</gene>
<dbReference type="PANTHER" id="PTHR13347:SF1">
    <property type="entry name" value="HEAT REPEAT-CONTAINING PROTEIN 3"/>
    <property type="match status" value="1"/>
</dbReference>
<organism evidence="4 5">
    <name type="scientific">Ophiocordyceps polyrhachis-furcata BCC 54312</name>
    <dbReference type="NCBI Taxonomy" id="1330021"/>
    <lineage>
        <taxon>Eukaryota</taxon>
        <taxon>Fungi</taxon>
        <taxon>Dikarya</taxon>
        <taxon>Ascomycota</taxon>
        <taxon>Pezizomycotina</taxon>
        <taxon>Sordariomycetes</taxon>
        <taxon>Hypocreomycetidae</taxon>
        <taxon>Hypocreales</taxon>
        <taxon>Ophiocordycipitaceae</taxon>
        <taxon>Ophiocordyceps</taxon>
    </lineage>
</organism>
<dbReference type="InterPro" id="IPR011989">
    <property type="entry name" value="ARM-like"/>
</dbReference>
<dbReference type="STRING" id="1330021.A0A367L5G2"/>
<feature type="region of interest" description="Disordered" evidence="2">
    <location>
        <begin position="1"/>
        <end position="26"/>
    </location>
</feature>
<comment type="similarity">
    <text evidence="1">Belongs to the nuclear import and ribosome assembly adapter family.</text>
</comment>
<dbReference type="InterPro" id="IPR057990">
    <property type="entry name" value="TPR_SYO1"/>
</dbReference>
<evidence type="ECO:0000313" key="5">
    <source>
        <dbReference type="Proteomes" id="UP000253664"/>
    </source>
</evidence>
<dbReference type="Proteomes" id="UP000253664">
    <property type="component" value="Unassembled WGS sequence"/>
</dbReference>
<evidence type="ECO:0000313" key="4">
    <source>
        <dbReference type="EMBL" id="RCI09462.1"/>
    </source>
</evidence>
<dbReference type="SUPFAM" id="SSF48371">
    <property type="entry name" value="ARM repeat"/>
    <property type="match status" value="1"/>
</dbReference>
<dbReference type="InterPro" id="IPR052616">
    <property type="entry name" value="SYO1-like"/>
</dbReference>
<accession>A0A367L5G2</accession>
<evidence type="ECO:0000259" key="3">
    <source>
        <dbReference type="Pfam" id="PF25567"/>
    </source>
</evidence>
<sequence length="652" mass="71401">MPKSRRSRGGPRQLRDPLTRIVKPPSDPRLAALRQDKVLPVVEDLSSSDTKKRSAAAIAAASLAQDPECRRLLLREQIVHRLSNRSITDVALETRAAAWGIFQLLAKEQGDDFCLHLLRQDILTSMDDAARVTLHKLRSNFDSLPKAEKSFVISIAASLISLATTLAEACVDAMNAIVAAIAENDSIAKLLGLAVRHPSPIANLRADALAGLMMLSEDNQQFSKEFARCPHFRSVIALKDKEDAEGVLACALLHNIFVALDASTTGVRVMGVGDANLVPTLAKAISPPTSPDTVTGGGWSDPVKSQRLAIQVLASIGTAINNSPVEEPNPRYIGWLPRRAEDDDFDKPVSDADEVDMMNDLDRVTDSESNNGEDIVSVFKALVKTALPQLVRLSRLEPSGDNDADVRSLALSALSNIAWSASVIDLADRRNAAIRRVWVPGARFLWQQLISPLLATDMADLAFAAQVTGLAWALARVLSGKTPLKAGEHAKFMALYRASKDEPSPDSDPFQSLGTKCIGVLGHLARDPAPLEVNREIGLFLMSIISAAPKTPVTSAHLVEAFDQLFGIYANEQHACDRAVFWEENFFFQNPELGDRIAKTASSSIRFAAHKKKHAPLDWRLIRERAGQEAWRPSTSRKHLREKKESWLKPRR</sequence>
<dbReference type="Pfam" id="PF25567">
    <property type="entry name" value="TPR_SYO1"/>
    <property type="match status" value="1"/>
</dbReference>
<dbReference type="GO" id="GO:0051082">
    <property type="term" value="F:unfolded protein binding"/>
    <property type="evidence" value="ECO:0007669"/>
    <property type="project" value="TreeGrafter"/>
</dbReference>
<feature type="compositionally biased region" description="Basic and acidic residues" evidence="2">
    <location>
        <begin position="642"/>
        <end position="652"/>
    </location>
</feature>